<dbReference type="SMART" id="SM00387">
    <property type="entry name" value="HATPase_c"/>
    <property type="match status" value="1"/>
</dbReference>
<feature type="domain" description="HPt" evidence="15">
    <location>
        <begin position="1"/>
        <end position="103"/>
    </location>
</feature>
<dbReference type="PANTHER" id="PTHR43395:SF1">
    <property type="entry name" value="CHEMOTAXIS PROTEIN CHEA"/>
    <property type="match status" value="1"/>
</dbReference>
<evidence type="ECO:0000256" key="3">
    <source>
        <dbReference type="ARBA" id="ARBA00021495"/>
    </source>
</evidence>
<dbReference type="CDD" id="cd00088">
    <property type="entry name" value="HPT"/>
    <property type="match status" value="1"/>
</dbReference>
<dbReference type="InterPro" id="IPR035891">
    <property type="entry name" value="CheY-binding_CheA"/>
</dbReference>
<evidence type="ECO:0000256" key="11">
    <source>
        <dbReference type="PROSITE-ProRule" id="PRU00110"/>
    </source>
</evidence>
<feature type="region of interest" description="Disordered" evidence="12">
    <location>
        <begin position="125"/>
        <end position="147"/>
    </location>
</feature>
<dbReference type="RefSeq" id="WP_118874637.1">
    <property type="nucleotide sequence ID" value="NZ_QWEI01000001.1"/>
</dbReference>
<dbReference type="InterPro" id="IPR004358">
    <property type="entry name" value="Sig_transdc_His_kin-like_C"/>
</dbReference>
<reference evidence="16 17" key="1">
    <citation type="submission" date="2018-08" db="EMBL/GenBank/DDBJ databases">
        <title>Lysinibacillus sp. YLB-03 draft genome sequence.</title>
        <authorList>
            <person name="Yu L."/>
        </authorList>
    </citation>
    <scope>NUCLEOTIDE SEQUENCE [LARGE SCALE GENOMIC DNA]</scope>
    <source>
        <strain evidence="16 17">YLB-03</strain>
    </source>
</reference>
<dbReference type="Pfam" id="PF01627">
    <property type="entry name" value="Hpt"/>
    <property type="match status" value="1"/>
</dbReference>
<dbReference type="Gene3D" id="1.20.120.160">
    <property type="entry name" value="HPT domain"/>
    <property type="match status" value="1"/>
</dbReference>
<keyword evidence="7" id="KW-0547">Nucleotide-binding</keyword>
<dbReference type="SUPFAM" id="SSF55874">
    <property type="entry name" value="ATPase domain of HSP90 chaperone/DNA topoisomerase II/histidine kinase"/>
    <property type="match status" value="1"/>
</dbReference>
<dbReference type="Gene3D" id="2.30.30.40">
    <property type="entry name" value="SH3 Domains"/>
    <property type="match status" value="1"/>
</dbReference>
<dbReference type="InterPro" id="IPR004105">
    <property type="entry name" value="CheA-like_dim"/>
</dbReference>
<dbReference type="SMART" id="SM00260">
    <property type="entry name" value="CheW"/>
    <property type="match status" value="1"/>
</dbReference>
<dbReference type="Pfam" id="PF02518">
    <property type="entry name" value="HATPase_c"/>
    <property type="match status" value="1"/>
</dbReference>
<dbReference type="Proteomes" id="UP000265692">
    <property type="component" value="Unassembled WGS sequence"/>
</dbReference>
<dbReference type="Gene3D" id="3.30.565.10">
    <property type="entry name" value="Histidine kinase-like ATPase, C-terminal domain"/>
    <property type="match status" value="1"/>
</dbReference>
<protein>
    <recommendedName>
        <fullName evidence="3">Chemotaxis protein CheA</fullName>
        <ecNumber evidence="2">2.7.13.3</ecNumber>
    </recommendedName>
</protein>
<dbReference type="EC" id="2.7.13.3" evidence="2"/>
<dbReference type="SUPFAM" id="SSF50341">
    <property type="entry name" value="CheW-like"/>
    <property type="match status" value="1"/>
</dbReference>
<evidence type="ECO:0000256" key="10">
    <source>
        <dbReference type="ARBA" id="ARBA00023012"/>
    </source>
</evidence>
<dbReference type="GO" id="GO:0006935">
    <property type="term" value="P:chemotaxis"/>
    <property type="evidence" value="ECO:0007669"/>
    <property type="project" value="UniProtKB-KW"/>
</dbReference>
<name>A0A396SEB2_9BACL</name>
<evidence type="ECO:0000256" key="4">
    <source>
        <dbReference type="ARBA" id="ARBA00022500"/>
    </source>
</evidence>
<dbReference type="InterPro" id="IPR002545">
    <property type="entry name" value="CheW-lke_dom"/>
</dbReference>
<dbReference type="InterPro" id="IPR003594">
    <property type="entry name" value="HATPase_dom"/>
</dbReference>
<dbReference type="InterPro" id="IPR037006">
    <property type="entry name" value="CheA-like_homodim_sf"/>
</dbReference>
<dbReference type="GO" id="GO:0000155">
    <property type="term" value="F:phosphorelay sensor kinase activity"/>
    <property type="evidence" value="ECO:0007669"/>
    <property type="project" value="InterPro"/>
</dbReference>
<dbReference type="InterPro" id="IPR036097">
    <property type="entry name" value="HisK_dim/P_sf"/>
</dbReference>
<evidence type="ECO:0000313" key="16">
    <source>
        <dbReference type="EMBL" id="RHW39625.1"/>
    </source>
</evidence>
<evidence type="ECO:0000256" key="12">
    <source>
        <dbReference type="SAM" id="MobiDB-lite"/>
    </source>
</evidence>
<accession>A0A396SEB2</accession>
<keyword evidence="8" id="KW-0418">Kinase</keyword>
<dbReference type="FunFam" id="3.30.565.10:FF:000016">
    <property type="entry name" value="Chemotaxis protein CheA, putative"/>
    <property type="match status" value="1"/>
</dbReference>
<dbReference type="InterPro" id="IPR036890">
    <property type="entry name" value="HATPase_C_sf"/>
</dbReference>
<dbReference type="OrthoDB" id="9803176at2"/>
<dbReference type="InterPro" id="IPR010808">
    <property type="entry name" value="CheA_P2-bd"/>
</dbReference>
<keyword evidence="9" id="KW-0067">ATP-binding</keyword>
<dbReference type="Pfam" id="PF07194">
    <property type="entry name" value="P2"/>
    <property type="match status" value="1"/>
</dbReference>
<dbReference type="AlphaFoldDB" id="A0A396SEB2"/>
<comment type="caution">
    <text evidence="16">The sequence shown here is derived from an EMBL/GenBank/DDBJ whole genome shotgun (WGS) entry which is preliminary data.</text>
</comment>
<comment type="catalytic activity">
    <reaction evidence="1">
        <text>ATP + protein L-histidine = ADP + protein N-phospho-L-histidine.</text>
        <dbReference type="EC" id="2.7.13.3"/>
    </reaction>
</comment>
<dbReference type="PANTHER" id="PTHR43395">
    <property type="entry name" value="SENSOR HISTIDINE KINASE CHEA"/>
    <property type="match status" value="1"/>
</dbReference>
<evidence type="ECO:0000256" key="9">
    <source>
        <dbReference type="ARBA" id="ARBA00022840"/>
    </source>
</evidence>
<feature type="modified residue" description="Phosphohistidine" evidence="11">
    <location>
        <position position="46"/>
    </location>
</feature>
<dbReference type="CDD" id="cd00731">
    <property type="entry name" value="CheA_reg"/>
    <property type="match status" value="1"/>
</dbReference>
<gene>
    <name evidence="16" type="ORF">D1B33_01900</name>
</gene>
<dbReference type="InterPro" id="IPR036641">
    <property type="entry name" value="HPT_dom_sf"/>
</dbReference>
<proteinExistence type="predicted"/>
<dbReference type="Gene3D" id="1.10.287.560">
    <property type="entry name" value="Histidine kinase CheA-like, homodimeric domain"/>
    <property type="match status" value="1"/>
</dbReference>
<dbReference type="InterPro" id="IPR005467">
    <property type="entry name" value="His_kinase_dom"/>
</dbReference>
<dbReference type="SMART" id="SM00073">
    <property type="entry name" value="HPT"/>
    <property type="match status" value="1"/>
</dbReference>
<dbReference type="Pfam" id="PF01584">
    <property type="entry name" value="CheW"/>
    <property type="match status" value="1"/>
</dbReference>
<keyword evidence="10" id="KW-0902">Two-component regulatory system</keyword>
<evidence type="ECO:0000256" key="1">
    <source>
        <dbReference type="ARBA" id="ARBA00000085"/>
    </source>
</evidence>
<dbReference type="Gene3D" id="3.30.70.1110">
    <property type="entry name" value="Histidine kinase CheA-like, P2 response regulator-binding domain"/>
    <property type="match status" value="1"/>
</dbReference>
<evidence type="ECO:0000313" key="17">
    <source>
        <dbReference type="Proteomes" id="UP000265692"/>
    </source>
</evidence>
<keyword evidence="4" id="KW-0145">Chemotaxis</keyword>
<dbReference type="Pfam" id="PF02895">
    <property type="entry name" value="H-kinase_dim"/>
    <property type="match status" value="1"/>
</dbReference>
<sequence>MELNQYLEMFIEESKEHLQSCSDNLLELEKNPDDLTIVNEIFRSAHTLKGMSATMGYEDLADLTHKMENVLDAIRNEKIHVNAEILDVVFESVDHLEEMVMNIADGGDGKRNVSETVEKLKRIESGEPVAASSASQNQINESAPAESAATTAEIAIAPALEYDDFEKTILLQSTEQGFNAFEIAVTLSAGCLLKAARVYMVFDILEKNGDVVKSSPTVDKLEEEQFDQDFKVALISQTSEDELRSKILKVSEVENVTIIPLSKDVFVQSAVSESKTPVEQPAAEEATAVAIPEQKKEENNSQKAAPAKHAASKTIRVSIERLDILMNLFEELVIDRGRLQSIATEVNHSELNETVERMSRTMGDLQTIVLTMRMIPIETVFNRFPKMVRTLSRDLNKKINLEVIGAETELDRTVIDEIGDPLVHLIRNSVDHGIESPEVRRANGKPEEGNVTLRAYHSGNYVFIEIEDDGAGINREKVLKKAISKGIVSKEAALTLSDRQINELILASGFSTADSISDISGRGVGLDVVKTTIESLGGSISIESTEGSGSIFSIQLPLTLSIISVMLVEIEQEIYAVPLSSIIETSIIKNSDILNAHNQKVIDFRGKVVPLIFLDEIFEVPRNEGKEDEYHSVVIVRKGDKLAGLVVDSFIGQQEIVLKSLGNYLSNIFAISGATILGNGKVALIVDCNALMK</sequence>
<dbReference type="CDD" id="cd16916">
    <property type="entry name" value="HATPase_CheA-like"/>
    <property type="match status" value="1"/>
</dbReference>
<evidence type="ECO:0000256" key="7">
    <source>
        <dbReference type="ARBA" id="ARBA00022741"/>
    </source>
</evidence>
<evidence type="ECO:0000256" key="5">
    <source>
        <dbReference type="ARBA" id="ARBA00022553"/>
    </source>
</evidence>
<dbReference type="InterPro" id="IPR008207">
    <property type="entry name" value="Sig_transdc_His_kin_Hpt_dom"/>
</dbReference>
<dbReference type="PROSITE" id="PS50851">
    <property type="entry name" value="CHEW"/>
    <property type="match status" value="1"/>
</dbReference>
<dbReference type="InterPro" id="IPR036061">
    <property type="entry name" value="CheW-like_dom_sf"/>
</dbReference>
<evidence type="ECO:0000256" key="6">
    <source>
        <dbReference type="ARBA" id="ARBA00022679"/>
    </source>
</evidence>
<evidence type="ECO:0000259" key="15">
    <source>
        <dbReference type="PROSITE" id="PS50894"/>
    </source>
</evidence>
<evidence type="ECO:0000256" key="8">
    <source>
        <dbReference type="ARBA" id="ARBA00022777"/>
    </source>
</evidence>
<feature type="domain" description="CheW-like" evidence="14">
    <location>
        <begin position="562"/>
        <end position="693"/>
    </location>
</feature>
<feature type="domain" description="Histidine kinase" evidence="13">
    <location>
        <begin position="310"/>
        <end position="560"/>
    </location>
</feature>
<dbReference type="PRINTS" id="PR00344">
    <property type="entry name" value="BCTRLSENSOR"/>
</dbReference>
<dbReference type="SUPFAM" id="SSF47384">
    <property type="entry name" value="Homodimeric domain of signal transducing histidine kinase"/>
    <property type="match status" value="1"/>
</dbReference>
<dbReference type="InterPro" id="IPR037052">
    <property type="entry name" value="CheA-like_P2_sf"/>
</dbReference>
<keyword evidence="17" id="KW-1185">Reference proteome</keyword>
<dbReference type="GO" id="GO:0005524">
    <property type="term" value="F:ATP binding"/>
    <property type="evidence" value="ECO:0007669"/>
    <property type="project" value="UniProtKB-KW"/>
</dbReference>
<evidence type="ECO:0000259" key="13">
    <source>
        <dbReference type="PROSITE" id="PS50109"/>
    </source>
</evidence>
<evidence type="ECO:0000256" key="2">
    <source>
        <dbReference type="ARBA" id="ARBA00012438"/>
    </source>
</evidence>
<dbReference type="SUPFAM" id="SSF47226">
    <property type="entry name" value="Histidine-containing phosphotransfer domain, HPT domain"/>
    <property type="match status" value="1"/>
</dbReference>
<keyword evidence="5 11" id="KW-0597">Phosphoprotein</keyword>
<dbReference type="SUPFAM" id="SSF55052">
    <property type="entry name" value="CheY-binding domain of CheA"/>
    <property type="match status" value="1"/>
</dbReference>
<keyword evidence="6" id="KW-0808">Transferase</keyword>
<dbReference type="EMBL" id="QWEI01000001">
    <property type="protein sequence ID" value="RHW39625.1"/>
    <property type="molecule type" value="Genomic_DNA"/>
</dbReference>
<dbReference type="GO" id="GO:0005737">
    <property type="term" value="C:cytoplasm"/>
    <property type="evidence" value="ECO:0007669"/>
    <property type="project" value="InterPro"/>
</dbReference>
<dbReference type="PROSITE" id="PS50109">
    <property type="entry name" value="HIS_KIN"/>
    <property type="match status" value="1"/>
</dbReference>
<feature type="compositionally biased region" description="Polar residues" evidence="12">
    <location>
        <begin position="132"/>
        <end position="141"/>
    </location>
</feature>
<dbReference type="SMART" id="SM01231">
    <property type="entry name" value="H-kinase_dim"/>
    <property type="match status" value="1"/>
</dbReference>
<dbReference type="InterPro" id="IPR051315">
    <property type="entry name" value="Bact_Chemotaxis_CheA"/>
</dbReference>
<evidence type="ECO:0000259" key="14">
    <source>
        <dbReference type="PROSITE" id="PS50851"/>
    </source>
</evidence>
<organism evidence="16 17">
    <name type="scientific">Ureibacillus yapensis</name>
    <dbReference type="NCBI Taxonomy" id="2304605"/>
    <lineage>
        <taxon>Bacteria</taxon>
        <taxon>Bacillati</taxon>
        <taxon>Bacillota</taxon>
        <taxon>Bacilli</taxon>
        <taxon>Bacillales</taxon>
        <taxon>Caryophanaceae</taxon>
        <taxon>Ureibacillus</taxon>
    </lineage>
</organism>
<dbReference type="PROSITE" id="PS50894">
    <property type="entry name" value="HPT"/>
    <property type="match status" value="1"/>
</dbReference>